<protein>
    <submittedName>
        <fullName evidence="2">Uncharacterized protein</fullName>
    </submittedName>
</protein>
<feature type="compositionally biased region" description="Basic and acidic residues" evidence="1">
    <location>
        <begin position="101"/>
        <end position="115"/>
    </location>
</feature>
<dbReference type="EMBL" id="JACHNU010000003">
    <property type="protein sequence ID" value="MBB4663015.1"/>
    <property type="molecule type" value="Genomic_DNA"/>
</dbReference>
<evidence type="ECO:0000256" key="1">
    <source>
        <dbReference type="SAM" id="MobiDB-lite"/>
    </source>
</evidence>
<reference evidence="2 3" key="1">
    <citation type="submission" date="2020-08" db="EMBL/GenBank/DDBJ databases">
        <title>Genomic Encyclopedia of Archaeal and Bacterial Type Strains, Phase II (KMG-II): from individual species to whole genera.</title>
        <authorList>
            <person name="Goeker M."/>
        </authorList>
    </citation>
    <scope>NUCLEOTIDE SEQUENCE [LARGE SCALE GENOMIC DNA]</scope>
    <source>
        <strain evidence="2 3">DSM 23288</strain>
    </source>
</reference>
<comment type="caution">
    <text evidence="2">The sequence shown here is derived from an EMBL/GenBank/DDBJ whole genome shotgun (WGS) entry which is preliminary data.</text>
</comment>
<evidence type="ECO:0000313" key="3">
    <source>
        <dbReference type="Proteomes" id="UP000585272"/>
    </source>
</evidence>
<dbReference type="AlphaFoldDB" id="A0A840IFB4"/>
<organism evidence="2 3">
    <name type="scientific">Conexibacter arvalis</name>
    <dbReference type="NCBI Taxonomy" id="912552"/>
    <lineage>
        <taxon>Bacteria</taxon>
        <taxon>Bacillati</taxon>
        <taxon>Actinomycetota</taxon>
        <taxon>Thermoleophilia</taxon>
        <taxon>Solirubrobacterales</taxon>
        <taxon>Conexibacteraceae</taxon>
        <taxon>Conexibacter</taxon>
    </lineage>
</organism>
<dbReference type="Proteomes" id="UP000585272">
    <property type="component" value="Unassembled WGS sequence"/>
</dbReference>
<sequence length="115" mass="12423">MEDPSVELQPGTVLRAKEGDESDPWFYVRVTGPVGTGRDRLEYGLTSLFEFTEVVSAPARGEGGILATYEVMLSSEARALIEARRSAADAPAEPPETVVDAARRQLDAARAEDGR</sequence>
<feature type="region of interest" description="Disordered" evidence="1">
    <location>
        <begin position="86"/>
        <end position="115"/>
    </location>
</feature>
<name>A0A840IFB4_9ACTN</name>
<accession>A0A840IFB4</accession>
<keyword evidence="3" id="KW-1185">Reference proteome</keyword>
<evidence type="ECO:0000313" key="2">
    <source>
        <dbReference type="EMBL" id="MBB4663015.1"/>
    </source>
</evidence>
<gene>
    <name evidence="2" type="ORF">BDZ31_002604</name>
</gene>
<proteinExistence type="predicted"/>